<proteinExistence type="predicted"/>
<dbReference type="Proteomes" id="UP000016587">
    <property type="component" value="Chromosome"/>
</dbReference>
<dbReference type="HOGENOM" id="CLU_2192757_0_0_7"/>
<gene>
    <name evidence="1" type="ORF">DGI_2076</name>
</gene>
<dbReference type="RefSeq" id="WP_021760756.1">
    <property type="nucleotide sequence ID" value="NC_022444.1"/>
</dbReference>
<dbReference type="EMBL" id="CP006585">
    <property type="protein sequence ID" value="AGW13843.1"/>
    <property type="molecule type" value="Genomic_DNA"/>
</dbReference>
<organism evidence="1 2">
    <name type="scientific">Megalodesulfovibrio gigas (strain ATCC 19364 / DSM 1382 / NCIMB 9332 / VKM B-1759)</name>
    <name type="common">Desulfovibrio gigas</name>
    <dbReference type="NCBI Taxonomy" id="1121448"/>
    <lineage>
        <taxon>Bacteria</taxon>
        <taxon>Pseudomonadati</taxon>
        <taxon>Thermodesulfobacteriota</taxon>
        <taxon>Desulfovibrionia</taxon>
        <taxon>Desulfovibrionales</taxon>
        <taxon>Desulfovibrionaceae</taxon>
        <taxon>Megalodesulfovibrio</taxon>
    </lineage>
</organism>
<dbReference type="AlphaFoldDB" id="T2GC09"/>
<keyword evidence="2" id="KW-1185">Reference proteome</keyword>
<sequence>MRFDNFELIYSYTRKQALAGRVLIEISQEAKKTASKYTPQSRLIIFTFISHLLLAWKERDNQPVADFMMYWKCSKLRHLCRWDGSHVFFDVMLLKHPRTIEKVNCSEW</sequence>
<evidence type="ECO:0000313" key="2">
    <source>
        <dbReference type="Proteomes" id="UP000016587"/>
    </source>
</evidence>
<evidence type="ECO:0000313" key="1">
    <source>
        <dbReference type="EMBL" id="AGW13843.1"/>
    </source>
</evidence>
<dbReference type="PATRIC" id="fig|1121448.10.peg.2029"/>
<reference evidence="2" key="2">
    <citation type="submission" date="2013-07" db="EMBL/GenBank/DDBJ databases">
        <authorList>
            <person name="Morais-Silva F.O."/>
            <person name="Rezende A.M."/>
            <person name="Pimentel C."/>
            <person name="Resende D.M."/>
            <person name="Santos C.I."/>
            <person name="Clemente C."/>
            <person name="de Oliveira L.M."/>
            <person name="da Silva S.M."/>
            <person name="Costa D.A."/>
            <person name="Varela-Raposo A."/>
            <person name="Horacio E.C.A."/>
            <person name="Matos M."/>
            <person name="Flores O."/>
            <person name="Ruiz J.C."/>
            <person name="Rodrigues-Pousada C."/>
        </authorList>
    </citation>
    <scope>NUCLEOTIDE SEQUENCE [LARGE SCALE GENOMIC DNA]</scope>
    <source>
        <strain evidence="2">ATCC 19364 / DSM 1382 / NCIMB 9332 / VKM B-1759</strain>
    </source>
</reference>
<protein>
    <submittedName>
        <fullName evidence="1">Uncharacterized protein</fullName>
    </submittedName>
</protein>
<dbReference type="KEGG" id="dgg:DGI_2076"/>
<reference evidence="1 2" key="1">
    <citation type="journal article" date="2013" name="J. Bacteriol.">
        <title>Roles of HynAB and Ech, the only two hydrogenases found in the model sulfate reducer Desulfovibrio gigas.</title>
        <authorList>
            <person name="Morais-Silva F.O."/>
            <person name="Santos C.I."/>
            <person name="Rodrigues R."/>
            <person name="Pereira I.A."/>
            <person name="Rodrigues-Pousada C."/>
        </authorList>
    </citation>
    <scope>NUCLEOTIDE SEQUENCE [LARGE SCALE GENOMIC DNA]</scope>
    <source>
        <strain evidence="2">ATCC 19364 / DSM 1382 / NCIMB 9332 / VKM B-1759</strain>
    </source>
</reference>
<accession>T2GC09</accession>
<name>T2GC09_MEGG1</name>
<dbReference type="STRING" id="1121448.DGI_2076"/>